<reference evidence="12 13" key="1">
    <citation type="submission" date="2020-12" db="EMBL/GenBank/DDBJ databases">
        <title>De novo assembly of Tibetan sheep genome.</title>
        <authorList>
            <person name="Li X."/>
        </authorList>
    </citation>
    <scope>NUCLEOTIDE SEQUENCE [LARGE SCALE GENOMIC DNA]</scope>
    <source>
        <tissue evidence="12">Heart</tissue>
    </source>
</reference>
<comment type="caution">
    <text evidence="12">The sequence shown here is derived from an EMBL/GenBank/DDBJ whole genome shotgun (WGS) entry which is preliminary data.</text>
</comment>
<comment type="subunit">
    <text evidence="10">Associated with the spliceosome.</text>
</comment>
<name>A0A836D6F1_SHEEP</name>
<dbReference type="PANTHER" id="PTHR12942:SF2">
    <property type="entry name" value="PRE-MRNA-SPLICING FACTOR SLU7"/>
    <property type="match status" value="1"/>
</dbReference>
<evidence type="ECO:0000256" key="5">
    <source>
        <dbReference type="ARBA" id="ARBA00022728"/>
    </source>
</evidence>
<comment type="similarity">
    <text evidence="2 10">Belongs to the SLU7 family.</text>
</comment>
<evidence type="ECO:0000256" key="1">
    <source>
        <dbReference type="ARBA" id="ARBA00004123"/>
    </source>
</evidence>
<dbReference type="InterPro" id="IPR039974">
    <property type="entry name" value="Splicing_factor_SLU7"/>
</dbReference>
<evidence type="ECO:0000256" key="9">
    <source>
        <dbReference type="ARBA" id="ARBA00046810"/>
    </source>
</evidence>
<keyword evidence="7 10" id="KW-0539">Nucleus</keyword>
<proteinExistence type="inferred from homology"/>
<evidence type="ECO:0000256" key="7">
    <source>
        <dbReference type="ARBA" id="ARBA00023242"/>
    </source>
</evidence>
<dbReference type="GO" id="GO:0000398">
    <property type="term" value="P:mRNA splicing, via spliceosome"/>
    <property type="evidence" value="ECO:0007669"/>
    <property type="project" value="UniProtKB-UniRule"/>
</dbReference>
<sequence length="164" mass="19240">MNYCRNLRIQEYTVKYLWNLDPNSAYYDPKTGAMKENPYVNAGKNPDEVIYAGDNFIRYTGDTISMAHTQLFAWEAYDKGCEVHLQADPTKLELLYESFKVKKEDFKKQQKESILEKYGRQERLDAPPAKLPLAQTENYVEYSRYWTVIKGQEWLSSAPSTRKI</sequence>
<dbReference type="GO" id="GO:0005681">
    <property type="term" value="C:spliceosomal complex"/>
    <property type="evidence" value="ECO:0007669"/>
    <property type="project" value="UniProtKB-UniRule"/>
</dbReference>
<evidence type="ECO:0000256" key="4">
    <source>
        <dbReference type="ARBA" id="ARBA00022664"/>
    </source>
</evidence>
<dbReference type="InterPro" id="IPR021715">
    <property type="entry name" value="Slu7_dom"/>
</dbReference>
<keyword evidence="4 10" id="KW-0507">mRNA processing</keyword>
<evidence type="ECO:0000256" key="10">
    <source>
        <dbReference type="RuleBase" id="RU367071"/>
    </source>
</evidence>
<protein>
    <recommendedName>
        <fullName evidence="3 10">Pre-mRNA-splicing factor SLU7</fullName>
    </recommendedName>
</protein>
<evidence type="ECO:0000256" key="8">
    <source>
        <dbReference type="ARBA" id="ARBA00045201"/>
    </source>
</evidence>
<keyword evidence="6 10" id="KW-0508">mRNA splicing</keyword>
<dbReference type="Pfam" id="PF11708">
    <property type="entry name" value="Slu7"/>
    <property type="match status" value="1"/>
</dbReference>
<comment type="subcellular location">
    <subcellularLocation>
        <location evidence="1 10">Nucleus</location>
    </subcellularLocation>
</comment>
<evidence type="ECO:0000313" key="13">
    <source>
        <dbReference type="Proteomes" id="UP000664991"/>
    </source>
</evidence>
<feature type="domain" description="Pre-mRNA-splicing factor SLU7" evidence="11">
    <location>
        <begin position="4"/>
        <end position="154"/>
    </location>
</feature>
<comment type="function">
    <text evidence="10">Involved in pre-mRNA splicing.</text>
</comment>
<evidence type="ECO:0000259" key="11">
    <source>
        <dbReference type="Pfam" id="PF11708"/>
    </source>
</evidence>
<organism evidence="12 13">
    <name type="scientific">Ovis aries</name>
    <name type="common">Sheep</name>
    <dbReference type="NCBI Taxonomy" id="9940"/>
    <lineage>
        <taxon>Eukaryota</taxon>
        <taxon>Metazoa</taxon>
        <taxon>Chordata</taxon>
        <taxon>Craniata</taxon>
        <taxon>Vertebrata</taxon>
        <taxon>Euteleostomi</taxon>
        <taxon>Mammalia</taxon>
        <taxon>Eutheria</taxon>
        <taxon>Laurasiatheria</taxon>
        <taxon>Artiodactyla</taxon>
        <taxon>Ruminantia</taxon>
        <taxon>Pecora</taxon>
        <taxon>Bovidae</taxon>
        <taxon>Caprinae</taxon>
        <taxon>Ovis</taxon>
    </lineage>
</organism>
<accession>A0A836D6F1</accession>
<gene>
    <name evidence="12" type="ORF">JEQ12_008986</name>
</gene>
<dbReference type="GO" id="GO:0030628">
    <property type="term" value="F:pre-mRNA 3'-splice site binding"/>
    <property type="evidence" value="ECO:0007669"/>
    <property type="project" value="UniProtKB-UniRule"/>
</dbReference>
<evidence type="ECO:0000256" key="2">
    <source>
        <dbReference type="ARBA" id="ARBA00007203"/>
    </source>
</evidence>
<evidence type="ECO:0000256" key="6">
    <source>
        <dbReference type="ARBA" id="ARBA00023187"/>
    </source>
</evidence>
<evidence type="ECO:0000256" key="3">
    <source>
        <dbReference type="ARBA" id="ARBA00021377"/>
    </source>
</evidence>
<dbReference type="AlphaFoldDB" id="A0A836D6F1"/>
<dbReference type="PANTHER" id="PTHR12942">
    <property type="entry name" value="STEP II SPLICING FACTOR SLU7"/>
    <property type="match status" value="1"/>
</dbReference>
<comment type="function">
    <text evidence="8">Required for pre-mRNA splicing as component of the spliceosome. Participates in the second catalytic step of pre-mRNA splicing, when the free hydroxyl group of exon I attacks the 3'-splice site to generate spliced mRNA and the excised lariat intron. Required for holding exon 1 properly in the spliceosome and for correct AG identification when more than one possible AG exists in 3'-splicing site region. May be involved in the activation of proximal AG. Probably also involved in alternative splicing regulation.</text>
</comment>
<dbReference type="Proteomes" id="UP000664991">
    <property type="component" value="Unassembled WGS sequence"/>
</dbReference>
<evidence type="ECO:0000313" key="12">
    <source>
        <dbReference type="EMBL" id="KAG5213200.1"/>
    </source>
</evidence>
<comment type="subunit">
    <text evidence="9">Component of pre-catalytic, catalytic and post-catalytic spliceosomes. Associates with the spliceosome prior to recognition of the 3'-splice site for step II, probably during catalysis of step I.</text>
</comment>
<dbReference type="EMBL" id="JAEMGP010000002">
    <property type="protein sequence ID" value="KAG5213200.1"/>
    <property type="molecule type" value="Genomic_DNA"/>
</dbReference>
<keyword evidence="5 10" id="KW-0747">Spliceosome</keyword>